<dbReference type="Pfam" id="PF15956">
    <property type="entry name" value="DUF4760"/>
    <property type="match status" value="1"/>
</dbReference>
<gene>
    <name evidence="2" type="ORF">EC847_103322</name>
</gene>
<dbReference type="InterPro" id="IPR031876">
    <property type="entry name" value="DUF4760"/>
</dbReference>
<dbReference type="OrthoDB" id="6712169at2"/>
<accession>A0A4R6EMC5</accession>
<feature type="transmembrane region" description="Helical" evidence="1">
    <location>
        <begin position="6"/>
        <end position="27"/>
    </location>
</feature>
<comment type="caution">
    <text evidence="2">The sequence shown here is derived from an EMBL/GenBank/DDBJ whole genome shotgun (WGS) entry which is preliminary data.</text>
</comment>
<keyword evidence="3" id="KW-1185">Reference proteome</keyword>
<name>A0A4R6EMC5_SCAGO</name>
<dbReference type="EMBL" id="SNVX01000003">
    <property type="protein sequence ID" value="TDN60136.1"/>
    <property type="molecule type" value="Genomic_DNA"/>
</dbReference>
<proteinExistence type="predicted"/>
<sequence>MTINPTVWPIISNTLVFGGICAAILTIRYNIKMARKTQTATFLFESRKDGEYIESLHTLKVSHGSGKSMRSYVFPPEGVSLTELDILQMRKIQYILNFFERLRQRHRCSHFALNALWLVESGG</sequence>
<dbReference type="RefSeq" id="WP_133460777.1">
    <property type="nucleotide sequence ID" value="NZ_CACSIW010000008.1"/>
</dbReference>
<dbReference type="Proteomes" id="UP000295530">
    <property type="component" value="Unassembled WGS sequence"/>
</dbReference>
<evidence type="ECO:0000313" key="3">
    <source>
        <dbReference type="Proteomes" id="UP000295530"/>
    </source>
</evidence>
<keyword evidence="1" id="KW-0812">Transmembrane</keyword>
<protein>
    <submittedName>
        <fullName evidence="2">Uncharacterized protein DUF4760</fullName>
    </submittedName>
</protein>
<reference evidence="2 3" key="1">
    <citation type="submission" date="2019-03" db="EMBL/GenBank/DDBJ databases">
        <title>Genomic analyses of the natural microbiome of Caenorhabditis elegans.</title>
        <authorList>
            <person name="Samuel B."/>
        </authorList>
    </citation>
    <scope>NUCLEOTIDE SEQUENCE [LARGE SCALE GENOMIC DNA]</scope>
    <source>
        <strain evidence="2 3">BIGb0156</strain>
    </source>
</reference>
<dbReference type="AlphaFoldDB" id="A0A4R6EMC5"/>
<evidence type="ECO:0000256" key="1">
    <source>
        <dbReference type="SAM" id="Phobius"/>
    </source>
</evidence>
<organism evidence="2 3">
    <name type="scientific">Scandinavium goeteborgense</name>
    <dbReference type="NCBI Taxonomy" id="1851514"/>
    <lineage>
        <taxon>Bacteria</taxon>
        <taxon>Pseudomonadati</taxon>
        <taxon>Pseudomonadota</taxon>
        <taxon>Gammaproteobacteria</taxon>
        <taxon>Enterobacterales</taxon>
        <taxon>Enterobacteriaceae</taxon>
        <taxon>Scandinavium</taxon>
    </lineage>
</organism>
<keyword evidence="1" id="KW-1133">Transmembrane helix</keyword>
<evidence type="ECO:0000313" key="2">
    <source>
        <dbReference type="EMBL" id="TDN60136.1"/>
    </source>
</evidence>
<keyword evidence="1" id="KW-0472">Membrane</keyword>